<protein>
    <recommendedName>
        <fullName evidence="5">Short subunit dehydrogenase</fullName>
    </recommendedName>
</protein>
<keyword evidence="4" id="KW-1185">Reference proteome</keyword>
<dbReference type="GO" id="GO:0016491">
    <property type="term" value="F:oxidoreductase activity"/>
    <property type="evidence" value="ECO:0007669"/>
    <property type="project" value="UniProtKB-KW"/>
</dbReference>
<reference evidence="3 4" key="1">
    <citation type="submission" date="2018-03" db="EMBL/GenBank/DDBJ databases">
        <title>Genomic Encyclopedia of Archaeal and Bacterial Type Strains, Phase II (KMG-II): from individual species to whole genera.</title>
        <authorList>
            <person name="Goeker M."/>
        </authorList>
    </citation>
    <scope>NUCLEOTIDE SEQUENCE [LARGE SCALE GENOMIC DNA]</scope>
    <source>
        <strain evidence="3 4">DSM 100212</strain>
    </source>
</reference>
<dbReference type="AlphaFoldDB" id="A0A2T0WEB1"/>
<dbReference type="InterPro" id="IPR036291">
    <property type="entry name" value="NAD(P)-bd_dom_sf"/>
</dbReference>
<evidence type="ECO:0008006" key="5">
    <source>
        <dbReference type="Google" id="ProtNLM"/>
    </source>
</evidence>
<dbReference type="SUPFAM" id="SSF51735">
    <property type="entry name" value="NAD(P)-binding Rossmann-fold domains"/>
    <property type="match status" value="1"/>
</dbReference>
<accession>A0A2T0WEB1</accession>
<evidence type="ECO:0000256" key="2">
    <source>
        <dbReference type="SAM" id="MobiDB-lite"/>
    </source>
</evidence>
<proteinExistence type="predicted"/>
<feature type="region of interest" description="Disordered" evidence="2">
    <location>
        <begin position="212"/>
        <end position="235"/>
    </location>
</feature>
<dbReference type="PANTHER" id="PTHR43157">
    <property type="entry name" value="PHOSPHATIDYLINOSITOL-GLYCAN BIOSYNTHESIS CLASS F PROTEIN-RELATED"/>
    <property type="match status" value="1"/>
</dbReference>
<keyword evidence="1" id="KW-0560">Oxidoreductase</keyword>
<gene>
    <name evidence="3" type="ORF">CLV74_1183</name>
</gene>
<evidence type="ECO:0000313" key="4">
    <source>
        <dbReference type="Proteomes" id="UP000238392"/>
    </source>
</evidence>
<name>A0A2T0WEB1_9RHOB</name>
<evidence type="ECO:0000313" key="3">
    <source>
        <dbReference type="EMBL" id="PRY85032.1"/>
    </source>
</evidence>
<dbReference type="EMBL" id="PVTQ01000018">
    <property type="protein sequence ID" value="PRY85032.1"/>
    <property type="molecule type" value="Genomic_DNA"/>
</dbReference>
<dbReference type="OrthoDB" id="109589at2"/>
<feature type="region of interest" description="Disordered" evidence="2">
    <location>
        <begin position="15"/>
        <end position="40"/>
    </location>
</feature>
<dbReference type="PANTHER" id="PTHR43157:SF31">
    <property type="entry name" value="PHOSPHATIDYLINOSITOL-GLYCAN BIOSYNTHESIS CLASS F PROTEIN"/>
    <property type="match status" value="1"/>
</dbReference>
<comment type="caution">
    <text evidence="3">The sequence shown here is derived from an EMBL/GenBank/DDBJ whole genome shotgun (WGS) entry which is preliminary data.</text>
</comment>
<sequence length="252" mass="26650">MAFGYQGVPLAEQSGRAWGSHGANTPKSSAKAPRSHAARHRGSTLADAFVKQRRLTADGFELQLGTNHLGHFALTMCLMPLLLRSPAPRVVSLSSSMHEPGKISFDALQSAKDYSAVAAYGQSKLATLMFAVQLDARMKAQGLPLISAAAHRGIARTELMNNRPAGQPVLQAILHLIEWIMGQSAADGTLPVLRAATDPAVKGGTYFGPAKWAESKGPPVPASSTASAQDKDAHARLWQASVQLTGVDRPEG</sequence>
<dbReference type="Gene3D" id="3.40.50.720">
    <property type="entry name" value="NAD(P)-binding Rossmann-like Domain"/>
    <property type="match status" value="1"/>
</dbReference>
<organism evidence="3 4">
    <name type="scientific">Donghicola tyrosinivorans</name>
    <dbReference type="NCBI Taxonomy" id="1652492"/>
    <lineage>
        <taxon>Bacteria</taxon>
        <taxon>Pseudomonadati</taxon>
        <taxon>Pseudomonadota</taxon>
        <taxon>Alphaproteobacteria</taxon>
        <taxon>Rhodobacterales</taxon>
        <taxon>Roseobacteraceae</taxon>
        <taxon>Donghicola</taxon>
    </lineage>
</organism>
<evidence type="ECO:0000256" key="1">
    <source>
        <dbReference type="ARBA" id="ARBA00023002"/>
    </source>
</evidence>
<dbReference type="Proteomes" id="UP000238392">
    <property type="component" value="Unassembled WGS sequence"/>
</dbReference>